<organism evidence="1 2">
    <name type="scientific">Fusarium zealandicum</name>
    <dbReference type="NCBI Taxonomy" id="1053134"/>
    <lineage>
        <taxon>Eukaryota</taxon>
        <taxon>Fungi</taxon>
        <taxon>Dikarya</taxon>
        <taxon>Ascomycota</taxon>
        <taxon>Pezizomycotina</taxon>
        <taxon>Sordariomycetes</taxon>
        <taxon>Hypocreomycetidae</taxon>
        <taxon>Hypocreales</taxon>
        <taxon>Nectriaceae</taxon>
        <taxon>Fusarium</taxon>
        <taxon>Fusarium staphyleae species complex</taxon>
    </lineage>
</organism>
<reference evidence="1" key="1">
    <citation type="journal article" date="2020" name="BMC Genomics">
        <title>Correction to: Identification and distribution of gene clusters required for synthesis of sphingolipid metabolism inhibitors in diverse species of the filamentous fungus Fusarium.</title>
        <authorList>
            <person name="Kim H.S."/>
            <person name="Lohmar J.M."/>
            <person name="Busman M."/>
            <person name="Brown D.W."/>
            <person name="Naumann T.A."/>
            <person name="Divon H.H."/>
            <person name="Lysoe E."/>
            <person name="Uhlig S."/>
            <person name="Proctor R.H."/>
        </authorList>
    </citation>
    <scope>NUCLEOTIDE SEQUENCE</scope>
    <source>
        <strain evidence="1">NRRL 22465</strain>
    </source>
</reference>
<accession>A0A8H4U6J9</accession>
<proteinExistence type="predicted"/>
<protein>
    <submittedName>
        <fullName evidence="1">Uncharacterized protein</fullName>
    </submittedName>
</protein>
<dbReference type="AlphaFoldDB" id="A0A8H4U6J9"/>
<comment type="caution">
    <text evidence="1">The sequence shown here is derived from an EMBL/GenBank/DDBJ whole genome shotgun (WGS) entry which is preliminary data.</text>
</comment>
<evidence type="ECO:0000313" key="1">
    <source>
        <dbReference type="EMBL" id="KAF4970464.1"/>
    </source>
</evidence>
<dbReference type="EMBL" id="JABEYC010001020">
    <property type="protein sequence ID" value="KAF4970464.1"/>
    <property type="molecule type" value="Genomic_DNA"/>
</dbReference>
<dbReference type="Proteomes" id="UP000635477">
    <property type="component" value="Unassembled WGS sequence"/>
</dbReference>
<name>A0A8H4U6J9_9HYPO</name>
<sequence>MAKFGSHTGRSHITAIIAVPLGRRGVLIVSLSNGATDNVIDRIQNVATTVDHMDQEDFLQRLMITFSRCYSFLLMSTKNDEAKINKSFATTSEEGEKLTAYDLALTKVIEYYLRKTASSI</sequence>
<keyword evidence="2" id="KW-1185">Reference proteome</keyword>
<gene>
    <name evidence="1" type="ORF">FZEAL_10028</name>
</gene>
<evidence type="ECO:0000313" key="2">
    <source>
        <dbReference type="Proteomes" id="UP000635477"/>
    </source>
</evidence>
<reference evidence="1" key="2">
    <citation type="submission" date="2020-05" db="EMBL/GenBank/DDBJ databases">
        <authorList>
            <person name="Kim H.-S."/>
            <person name="Proctor R.H."/>
            <person name="Brown D.W."/>
        </authorList>
    </citation>
    <scope>NUCLEOTIDE SEQUENCE</scope>
    <source>
        <strain evidence="1">NRRL 22465</strain>
    </source>
</reference>